<evidence type="ECO:0000256" key="5">
    <source>
        <dbReference type="ARBA" id="ARBA00022630"/>
    </source>
</evidence>
<dbReference type="PATRIC" id="fig|1423779.3.peg.384"/>
<name>A0A0R1WC74_9LACO</name>
<organism evidence="9 10">
    <name type="scientific">Limosilactobacillus oris DSM 4864</name>
    <dbReference type="NCBI Taxonomy" id="1423779"/>
    <lineage>
        <taxon>Bacteria</taxon>
        <taxon>Bacillati</taxon>
        <taxon>Bacillota</taxon>
        <taxon>Bacilli</taxon>
        <taxon>Lactobacillales</taxon>
        <taxon>Lactobacillaceae</taxon>
        <taxon>Limosilactobacillus</taxon>
    </lineage>
</organism>
<keyword evidence="5" id="KW-0285">Flavoprotein</keyword>
<sequence>MKALVVYATITGNNEDVADLVTESLEDRDVDVEMTEISLADPADFEDVDICVVCPYTYDEGALPDEGMDFYEDLQEEELTGKVYGVAGSGDTFYGDDFCKAVDEFGKVLADTGATKGSENVHVNLAPAEDDVKKLDQFAAELVKKAQALND</sequence>
<comment type="caution">
    <text evidence="9">The sequence shown here is derived from an EMBL/GenBank/DDBJ whole genome shotgun (WGS) entry which is preliminary data.</text>
</comment>
<protein>
    <submittedName>
        <fullName evidence="9">Flavodoxin</fullName>
    </submittedName>
</protein>
<dbReference type="GO" id="GO:0010181">
    <property type="term" value="F:FMN binding"/>
    <property type="evidence" value="ECO:0007669"/>
    <property type="project" value="InterPro"/>
</dbReference>
<dbReference type="PANTHER" id="PTHR42809:SF1">
    <property type="entry name" value="FLAVODOXIN 1"/>
    <property type="match status" value="1"/>
</dbReference>
<gene>
    <name evidence="9" type="ORF">FC49_GL000379</name>
</gene>
<keyword evidence="7" id="KW-0249">Electron transport</keyword>
<evidence type="ECO:0000256" key="1">
    <source>
        <dbReference type="ARBA" id="ARBA00001917"/>
    </source>
</evidence>
<evidence type="ECO:0000256" key="3">
    <source>
        <dbReference type="ARBA" id="ARBA00005267"/>
    </source>
</evidence>
<accession>A0A0R1WC74</accession>
<feature type="domain" description="Flavodoxin-like" evidence="8">
    <location>
        <begin position="3"/>
        <end position="143"/>
    </location>
</feature>
<keyword evidence="6" id="KW-0288">FMN</keyword>
<comment type="cofactor">
    <cofactor evidence="1">
        <name>FMN</name>
        <dbReference type="ChEBI" id="CHEBI:58210"/>
    </cofactor>
</comment>
<comment type="similarity">
    <text evidence="3">Belongs to the flavodoxin family.</text>
</comment>
<dbReference type="Proteomes" id="UP000050973">
    <property type="component" value="Unassembled WGS sequence"/>
</dbReference>
<comment type="function">
    <text evidence="2">Low-potential electron donor to a number of redox enzymes.</text>
</comment>
<dbReference type="GO" id="GO:0016651">
    <property type="term" value="F:oxidoreductase activity, acting on NAD(P)H"/>
    <property type="evidence" value="ECO:0007669"/>
    <property type="project" value="UniProtKB-ARBA"/>
</dbReference>
<dbReference type="AlphaFoldDB" id="A0A0R1WC74"/>
<evidence type="ECO:0000256" key="4">
    <source>
        <dbReference type="ARBA" id="ARBA00022448"/>
    </source>
</evidence>
<dbReference type="Pfam" id="PF00258">
    <property type="entry name" value="Flavodoxin_1"/>
    <property type="match status" value="1"/>
</dbReference>
<evidence type="ECO:0000256" key="6">
    <source>
        <dbReference type="ARBA" id="ARBA00022643"/>
    </source>
</evidence>
<dbReference type="InterPro" id="IPR029039">
    <property type="entry name" value="Flavoprotein-like_sf"/>
</dbReference>
<dbReference type="SUPFAM" id="SSF52218">
    <property type="entry name" value="Flavoproteins"/>
    <property type="match status" value="1"/>
</dbReference>
<dbReference type="Gene3D" id="3.40.50.360">
    <property type="match status" value="1"/>
</dbReference>
<evidence type="ECO:0000259" key="8">
    <source>
        <dbReference type="PROSITE" id="PS50902"/>
    </source>
</evidence>
<dbReference type="RefSeq" id="WP_003713134.1">
    <property type="nucleotide sequence ID" value="NZ_AZGE01000011.1"/>
</dbReference>
<dbReference type="InterPro" id="IPR050619">
    <property type="entry name" value="Flavodoxin"/>
</dbReference>
<evidence type="ECO:0000313" key="10">
    <source>
        <dbReference type="Proteomes" id="UP000050973"/>
    </source>
</evidence>
<keyword evidence="4" id="KW-0813">Transport</keyword>
<evidence type="ECO:0000256" key="7">
    <source>
        <dbReference type="ARBA" id="ARBA00022982"/>
    </source>
</evidence>
<dbReference type="EMBL" id="AZGE01000011">
    <property type="protein sequence ID" value="KRM15458.1"/>
    <property type="molecule type" value="Genomic_DNA"/>
</dbReference>
<proteinExistence type="inferred from homology"/>
<evidence type="ECO:0000256" key="2">
    <source>
        <dbReference type="ARBA" id="ARBA00003297"/>
    </source>
</evidence>
<dbReference type="NCBIfam" id="NF005587">
    <property type="entry name" value="PRK07308.1"/>
    <property type="match status" value="1"/>
</dbReference>
<reference evidence="9 10" key="1">
    <citation type="journal article" date="2015" name="Genome Announc.">
        <title>Expanding the biotechnology potential of lactobacilli through comparative genomics of 213 strains and associated genera.</title>
        <authorList>
            <person name="Sun Z."/>
            <person name="Harris H.M."/>
            <person name="McCann A."/>
            <person name="Guo C."/>
            <person name="Argimon S."/>
            <person name="Zhang W."/>
            <person name="Yang X."/>
            <person name="Jeffery I.B."/>
            <person name="Cooney J.C."/>
            <person name="Kagawa T.F."/>
            <person name="Liu W."/>
            <person name="Song Y."/>
            <person name="Salvetti E."/>
            <person name="Wrobel A."/>
            <person name="Rasinkangas P."/>
            <person name="Parkhill J."/>
            <person name="Rea M.C."/>
            <person name="O'Sullivan O."/>
            <person name="Ritari J."/>
            <person name="Douillard F.P."/>
            <person name="Paul Ross R."/>
            <person name="Yang R."/>
            <person name="Briner A.E."/>
            <person name="Felis G.E."/>
            <person name="de Vos W.M."/>
            <person name="Barrangou R."/>
            <person name="Klaenhammer T.R."/>
            <person name="Caufield P.W."/>
            <person name="Cui Y."/>
            <person name="Zhang H."/>
            <person name="O'Toole P.W."/>
        </authorList>
    </citation>
    <scope>NUCLEOTIDE SEQUENCE [LARGE SCALE GENOMIC DNA]</scope>
    <source>
        <strain evidence="9 10">DSM 4864</strain>
    </source>
</reference>
<dbReference type="PROSITE" id="PS50902">
    <property type="entry name" value="FLAVODOXIN_LIKE"/>
    <property type="match status" value="1"/>
</dbReference>
<evidence type="ECO:0000313" key="9">
    <source>
        <dbReference type="EMBL" id="KRM15458.1"/>
    </source>
</evidence>
<dbReference type="PANTHER" id="PTHR42809">
    <property type="entry name" value="FLAVODOXIN 2"/>
    <property type="match status" value="1"/>
</dbReference>
<dbReference type="InterPro" id="IPR008254">
    <property type="entry name" value="Flavodoxin/NO_synth"/>
</dbReference>